<proteinExistence type="predicted"/>
<name>A0ABV8H4J2_9FLAO</name>
<evidence type="ECO:0008006" key="4">
    <source>
        <dbReference type="Google" id="ProtNLM"/>
    </source>
</evidence>
<dbReference type="EMBL" id="JBHSAS010000006">
    <property type="protein sequence ID" value="MFC4027034.1"/>
    <property type="molecule type" value="Genomic_DNA"/>
</dbReference>
<feature type="region of interest" description="Disordered" evidence="1">
    <location>
        <begin position="22"/>
        <end position="58"/>
    </location>
</feature>
<evidence type="ECO:0000313" key="2">
    <source>
        <dbReference type="EMBL" id="MFC4027034.1"/>
    </source>
</evidence>
<feature type="compositionally biased region" description="Basic and acidic residues" evidence="1">
    <location>
        <begin position="22"/>
        <end position="50"/>
    </location>
</feature>
<evidence type="ECO:0000313" key="3">
    <source>
        <dbReference type="Proteomes" id="UP001595793"/>
    </source>
</evidence>
<organism evidence="2 3">
    <name type="scientific">Zunongwangia endophytica</name>
    <dbReference type="NCBI Taxonomy" id="1808945"/>
    <lineage>
        <taxon>Bacteria</taxon>
        <taxon>Pseudomonadati</taxon>
        <taxon>Bacteroidota</taxon>
        <taxon>Flavobacteriia</taxon>
        <taxon>Flavobacteriales</taxon>
        <taxon>Flavobacteriaceae</taxon>
        <taxon>Zunongwangia</taxon>
    </lineage>
</organism>
<accession>A0ABV8H4J2</accession>
<sequence length="176" mass="20288">MTFRKILSVSVIASTLFISCKDNSEKDSPEQPERPKQEVVETEKKQETKIDSATLSNESESTAAQLDYICYTSDSNKNKRIWIEFAKNGKAQKVKYEGQKETIDLKYTEEEFQKGGAHPTIITYYDEIYQGEVNGTYKLTHSGVWDYVTYTRGKDGKEFNYTIDHEKDPYGDKPCF</sequence>
<dbReference type="PROSITE" id="PS51257">
    <property type="entry name" value="PROKAR_LIPOPROTEIN"/>
    <property type="match status" value="1"/>
</dbReference>
<evidence type="ECO:0000256" key="1">
    <source>
        <dbReference type="SAM" id="MobiDB-lite"/>
    </source>
</evidence>
<dbReference type="Proteomes" id="UP001595793">
    <property type="component" value="Unassembled WGS sequence"/>
</dbReference>
<reference evidence="3" key="1">
    <citation type="journal article" date="2019" name="Int. J. Syst. Evol. Microbiol.">
        <title>The Global Catalogue of Microorganisms (GCM) 10K type strain sequencing project: providing services to taxonomists for standard genome sequencing and annotation.</title>
        <authorList>
            <consortium name="The Broad Institute Genomics Platform"/>
            <consortium name="The Broad Institute Genome Sequencing Center for Infectious Disease"/>
            <person name="Wu L."/>
            <person name="Ma J."/>
        </authorList>
    </citation>
    <scope>NUCLEOTIDE SEQUENCE [LARGE SCALE GENOMIC DNA]</scope>
    <source>
        <strain evidence="3">CECT 9128</strain>
    </source>
</reference>
<protein>
    <recommendedName>
        <fullName evidence="4">Lipoprotein</fullName>
    </recommendedName>
</protein>
<keyword evidence="3" id="KW-1185">Reference proteome</keyword>
<dbReference type="RefSeq" id="WP_290235133.1">
    <property type="nucleotide sequence ID" value="NZ_JAUFPZ010000002.1"/>
</dbReference>
<gene>
    <name evidence="2" type="ORF">ACFOS1_06425</name>
</gene>
<comment type="caution">
    <text evidence="2">The sequence shown here is derived from an EMBL/GenBank/DDBJ whole genome shotgun (WGS) entry which is preliminary data.</text>
</comment>